<organism evidence="1 2">
    <name type="scientific">Blastopirellula marina DSM 3645</name>
    <dbReference type="NCBI Taxonomy" id="314230"/>
    <lineage>
        <taxon>Bacteria</taxon>
        <taxon>Pseudomonadati</taxon>
        <taxon>Planctomycetota</taxon>
        <taxon>Planctomycetia</taxon>
        <taxon>Pirellulales</taxon>
        <taxon>Pirellulaceae</taxon>
        <taxon>Blastopirellula</taxon>
    </lineage>
</organism>
<accession>A3ZYA0</accession>
<dbReference type="Proteomes" id="UP000004358">
    <property type="component" value="Unassembled WGS sequence"/>
</dbReference>
<dbReference type="HOGENOM" id="CLU_3077309_0_0_0"/>
<dbReference type="AlphaFoldDB" id="A3ZYA0"/>
<sequence length="52" mass="5891">MGTQGAYAFERWSISAQGRYCERTLTTAELKLPSVLAKNRNSVSQIDSWLRV</sequence>
<reference evidence="1 2" key="1">
    <citation type="submission" date="2006-02" db="EMBL/GenBank/DDBJ databases">
        <authorList>
            <person name="Amann R."/>
            <person name="Ferriera S."/>
            <person name="Johnson J."/>
            <person name="Kravitz S."/>
            <person name="Halpern A."/>
            <person name="Remington K."/>
            <person name="Beeson K."/>
            <person name="Tran B."/>
            <person name="Rogers Y.-H."/>
            <person name="Friedman R."/>
            <person name="Venter J.C."/>
        </authorList>
    </citation>
    <scope>NUCLEOTIDE SEQUENCE [LARGE SCALE GENOMIC DNA]</scope>
    <source>
        <strain evidence="1 2">DSM 3645</strain>
    </source>
</reference>
<name>A3ZYA0_9BACT</name>
<proteinExistence type="predicted"/>
<evidence type="ECO:0000313" key="1">
    <source>
        <dbReference type="EMBL" id="EAQ78576.1"/>
    </source>
</evidence>
<comment type="caution">
    <text evidence="1">The sequence shown here is derived from an EMBL/GenBank/DDBJ whole genome shotgun (WGS) entry which is preliminary data.</text>
</comment>
<evidence type="ECO:0000313" key="2">
    <source>
        <dbReference type="Proteomes" id="UP000004358"/>
    </source>
</evidence>
<gene>
    <name evidence="1" type="ORF">DSM3645_26874</name>
</gene>
<dbReference type="EMBL" id="AANZ01000020">
    <property type="protein sequence ID" value="EAQ78576.1"/>
    <property type="molecule type" value="Genomic_DNA"/>
</dbReference>
<protein>
    <submittedName>
        <fullName evidence="1">Uncharacterized protein</fullName>
    </submittedName>
</protein>